<dbReference type="EMBL" id="LQZT01000015">
    <property type="protein sequence ID" value="OCW57415.1"/>
    <property type="molecule type" value="Genomic_DNA"/>
</dbReference>
<dbReference type="AlphaFoldDB" id="A0A1C1YVA7"/>
<evidence type="ECO:0000313" key="2">
    <source>
        <dbReference type="Proteomes" id="UP000094795"/>
    </source>
</evidence>
<reference evidence="1 2" key="1">
    <citation type="submission" date="2015-12" db="EMBL/GenBank/DDBJ databases">
        <authorList>
            <person name="Shamseldin A."/>
            <person name="Moawad H."/>
            <person name="Abd El-Rahim W.M."/>
            <person name="Sadowsky M.J."/>
        </authorList>
    </citation>
    <scope>NUCLEOTIDE SEQUENCE [LARGE SCALE GENOMIC DNA]</scope>
    <source>
        <strain evidence="1 2">JC234</strain>
    </source>
</reference>
<accession>A0A1C1YVA7</accession>
<dbReference type="Proteomes" id="UP000094795">
    <property type="component" value="Unassembled WGS sequence"/>
</dbReference>
<gene>
    <name evidence="1" type="ORF">AWJ14_00770</name>
</gene>
<keyword evidence="2" id="KW-1185">Reference proteome</keyword>
<protein>
    <submittedName>
        <fullName evidence="1">Uncharacterized protein</fullName>
    </submittedName>
</protein>
<name>A0A1C1YVA7_9HYPH</name>
<proteinExistence type="predicted"/>
<evidence type="ECO:0000313" key="1">
    <source>
        <dbReference type="EMBL" id="OCW57415.1"/>
    </source>
</evidence>
<sequence>MPDRKLSPCASQTEAEIENYYRNQPEGSPAVVRRTHGGIVTYQITTFGLRRTRSGRINVEGVGDFFMKSGKNCWEPTGQTRLVVPTDEVLAWAAENPCGQMGVSIYADEPFWRKPRRT</sequence>
<organism evidence="1 2">
    <name type="scientific">Hoeflea olei</name>
    <dbReference type="NCBI Taxonomy" id="1480615"/>
    <lineage>
        <taxon>Bacteria</taxon>
        <taxon>Pseudomonadati</taxon>
        <taxon>Pseudomonadota</taxon>
        <taxon>Alphaproteobacteria</taxon>
        <taxon>Hyphomicrobiales</taxon>
        <taxon>Rhizobiaceae</taxon>
        <taxon>Hoeflea</taxon>
    </lineage>
</organism>
<dbReference type="OrthoDB" id="118340at2"/>
<dbReference type="RefSeq" id="WP_066179051.1">
    <property type="nucleotide sequence ID" value="NZ_LQZT01000015.1"/>
</dbReference>
<comment type="caution">
    <text evidence="1">The sequence shown here is derived from an EMBL/GenBank/DDBJ whole genome shotgun (WGS) entry which is preliminary data.</text>
</comment>